<keyword evidence="1" id="KW-0812">Transmembrane</keyword>
<name>A0A1H3TE75_9BACI</name>
<evidence type="ECO:0000313" key="3">
    <source>
        <dbReference type="Proteomes" id="UP000198935"/>
    </source>
</evidence>
<dbReference type="EMBL" id="FNPI01000014">
    <property type="protein sequence ID" value="SDZ48400.1"/>
    <property type="molecule type" value="Genomic_DNA"/>
</dbReference>
<dbReference type="Proteomes" id="UP000198935">
    <property type="component" value="Unassembled WGS sequence"/>
</dbReference>
<feature type="transmembrane region" description="Helical" evidence="1">
    <location>
        <begin position="38"/>
        <end position="59"/>
    </location>
</feature>
<reference evidence="3" key="1">
    <citation type="submission" date="2016-10" db="EMBL/GenBank/DDBJ databases">
        <authorList>
            <person name="Varghese N."/>
            <person name="Submissions S."/>
        </authorList>
    </citation>
    <scope>NUCLEOTIDE SEQUENCE [LARGE SCALE GENOMIC DNA]</scope>
    <source>
        <strain evidence="3">SP</strain>
    </source>
</reference>
<evidence type="ECO:0000313" key="2">
    <source>
        <dbReference type="EMBL" id="SDZ48400.1"/>
    </source>
</evidence>
<feature type="transmembrane region" description="Helical" evidence="1">
    <location>
        <begin position="146"/>
        <end position="169"/>
    </location>
</feature>
<evidence type="ECO:0008006" key="4">
    <source>
        <dbReference type="Google" id="ProtNLM"/>
    </source>
</evidence>
<keyword evidence="1" id="KW-1133">Transmembrane helix</keyword>
<dbReference type="STRING" id="1503961.SAMN05421736_11450"/>
<protein>
    <recommendedName>
        <fullName evidence="4">ABC-2 family transporter protein</fullName>
    </recommendedName>
</protein>
<sequence length="304" mass="34912">MQIVSYFPQAIPLRLALRLNNMKGMVNIMKAINKYRFFNPYVFLSIGSLFIILAVSWAFESHFMEVMFFMDYGAEDLIDAPAAEIRHNFLFGGHILTWESFIDAAMRHLVNFLPLFAIIPVLPFAKERSSYFIFGSNRFASYGRTQFRTILCYALISGLCISVAFSLYFTIGTTYMVPSITYIGEFASIFPEDFYSTHPYLFFMFMTWSIYFTFGFTFGLLTCGIAMWTKKSYYILLLPLLYYLASNYLSAMFQGFLPLELSACVTAFNTLYSTLETFVPLLLPVALALLLIATGMRNERRLLG</sequence>
<organism evidence="2 3">
    <name type="scientific">Evansella caseinilytica</name>
    <dbReference type="NCBI Taxonomy" id="1503961"/>
    <lineage>
        <taxon>Bacteria</taxon>
        <taxon>Bacillati</taxon>
        <taxon>Bacillota</taxon>
        <taxon>Bacilli</taxon>
        <taxon>Bacillales</taxon>
        <taxon>Bacillaceae</taxon>
        <taxon>Evansella</taxon>
    </lineage>
</organism>
<dbReference type="AlphaFoldDB" id="A0A1H3TE75"/>
<accession>A0A1H3TE75</accession>
<keyword evidence="1" id="KW-0472">Membrane</keyword>
<proteinExistence type="predicted"/>
<feature type="transmembrane region" description="Helical" evidence="1">
    <location>
        <begin position="200"/>
        <end position="221"/>
    </location>
</feature>
<feature type="transmembrane region" description="Helical" evidence="1">
    <location>
        <begin position="105"/>
        <end position="125"/>
    </location>
</feature>
<feature type="transmembrane region" description="Helical" evidence="1">
    <location>
        <begin position="277"/>
        <end position="296"/>
    </location>
</feature>
<evidence type="ECO:0000256" key="1">
    <source>
        <dbReference type="SAM" id="Phobius"/>
    </source>
</evidence>
<gene>
    <name evidence="2" type="ORF">SAMN05421736_11450</name>
</gene>
<feature type="transmembrane region" description="Helical" evidence="1">
    <location>
        <begin position="233"/>
        <end position="257"/>
    </location>
</feature>
<keyword evidence="3" id="KW-1185">Reference proteome</keyword>